<dbReference type="PANTHER" id="PTHR34849">
    <property type="entry name" value="SSL5025 PROTEIN"/>
    <property type="match status" value="1"/>
</dbReference>
<dbReference type="InterPro" id="IPR007367">
    <property type="entry name" value="DUF433"/>
</dbReference>
<proteinExistence type="predicted"/>
<dbReference type="Gene3D" id="1.10.10.10">
    <property type="entry name" value="Winged helix-like DNA-binding domain superfamily/Winged helix DNA-binding domain"/>
    <property type="match status" value="1"/>
</dbReference>
<sequence length="82" mass="9242">MPQTVPGFDRLTVEPDKLGGQPCVRGYRFSVEHLLELLAAGWTFEQVHADFPFIEPEDVQQALGYAATLAHREFYVPLKEPA</sequence>
<keyword evidence="2" id="KW-1185">Reference proteome</keyword>
<dbReference type="InterPro" id="IPR036388">
    <property type="entry name" value="WH-like_DNA-bd_sf"/>
</dbReference>
<dbReference type="SUPFAM" id="SSF46689">
    <property type="entry name" value="Homeodomain-like"/>
    <property type="match status" value="1"/>
</dbReference>
<dbReference type="PANTHER" id="PTHR34849:SF3">
    <property type="entry name" value="SSR2962 PROTEIN"/>
    <property type="match status" value="1"/>
</dbReference>
<gene>
    <name evidence="1" type="ORF">DPM12_22175</name>
</gene>
<comment type="caution">
    <text evidence="1">The sequence shown here is derived from an EMBL/GenBank/DDBJ whole genome shotgun (WGS) entry which is preliminary data.</text>
</comment>
<name>A0A329QA96_9ACTN</name>
<dbReference type="Proteomes" id="UP000250462">
    <property type="component" value="Unassembled WGS sequence"/>
</dbReference>
<evidence type="ECO:0000313" key="1">
    <source>
        <dbReference type="EMBL" id="RAW09256.1"/>
    </source>
</evidence>
<reference evidence="1 2" key="1">
    <citation type="submission" date="2018-06" db="EMBL/GenBank/DDBJ databases">
        <title>Phytoactinopolyspora halophila sp. nov., a novel halophilic actinomycete isolated from a saline soil in China.</title>
        <authorList>
            <person name="Tang S.-K."/>
        </authorList>
    </citation>
    <scope>NUCLEOTIDE SEQUENCE [LARGE SCALE GENOMIC DNA]</scope>
    <source>
        <strain evidence="1 2">YIM 96934</strain>
    </source>
</reference>
<dbReference type="AlphaFoldDB" id="A0A329QA96"/>
<accession>A0A329QA96</accession>
<dbReference type="Pfam" id="PF04255">
    <property type="entry name" value="DUF433"/>
    <property type="match status" value="1"/>
</dbReference>
<dbReference type="OrthoDB" id="200074at2"/>
<organism evidence="1 2">
    <name type="scientific">Phytoactinopolyspora halophila</name>
    <dbReference type="NCBI Taxonomy" id="1981511"/>
    <lineage>
        <taxon>Bacteria</taxon>
        <taxon>Bacillati</taxon>
        <taxon>Actinomycetota</taxon>
        <taxon>Actinomycetes</taxon>
        <taxon>Jiangellales</taxon>
        <taxon>Jiangellaceae</taxon>
        <taxon>Phytoactinopolyspora</taxon>
    </lineage>
</organism>
<evidence type="ECO:0000313" key="2">
    <source>
        <dbReference type="Proteomes" id="UP000250462"/>
    </source>
</evidence>
<protein>
    <submittedName>
        <fullName evidence="1">DUF433 domain-containing protein</fullName>
    </submittedName>
</protein>
<dbReference type="EMBL" id="QMIG01000049">
    <property type="protein sequence ID" value="RAW09256.1"/>
    <property type="molecule type" value="Genomic_DNA"/>
</dbReference>
<dbReference type="InterPro" id="IPR009057">
    <property type="entry name" value="Homeodomain-like_sf"/>
</dbReference>
<dbReference type="RefSeq" id="WP_112260536.1">
    <property type="nucleotide sequence ID" value="NZ_QMIG01000049.1"/>
</dbReference>